<dbReference type="eggNOG" id="ENOG502T7Y2">
    <property type="taxonomic scope" value="Eukaryota"/>
</dbReference>
<dbReference type="GO" id="GO:0005886">
    <property type="term" value="C:plasma membrane"/>
    <property type="evidence" value="ECO:0007669"/>
    <property type="project" value="UniProtKB-SubCell"/>
</dbReference>
<evidence type="ECO:0000256" key="5">
    <source>
        <dbReference type="ARBA" id="ARBA00022725"/>
    </source>
</evidence>
<dbReference type="Pfam" id="PF02949">
    <property type="entry name" value="7tm_6"/>
    <property type="match status" value="1"/>
</dbReference>
<comment type="caution">
    <text evidence="10">Lacks conserved residue(s) required for the propagation of feature annotation.</text>
</comment>
<organism evidence="12">
    <name type="scientific">Drosophila willistoni</name>
    <name type="common">Fruit fly</name>
    <dbReference type="NCBI Taxonomy" id="7260"/>
    <lineage>
        <taxon>Eukaryota</taxon>
        <taxon>Metazoa</taxon>
        <taxon>Ecdysozoa</taxon>
        <taxon>Arthropoda</taxon>
        <taxon>Hexapoda</taxon>
        <taxon>Insecta</taxon>
        <taxon>Pterygota</taxon>
        <taxon>Neoptera</taxon>
        <taxon>Endopterygota</taxon>
        <taxon>Diptera</taxon>
        <taxon>Brachycera</taxon>
        <taxon>Muscomorpha</taxon>
        <taxon>Ephydroidea</taxon>
        <taxon>Drosophilidae</taxon>
        <taxon>Drosophila</taxon>
        <taxon>Sophophora</taxon>
    </lineage>
</organism>
<protein>
    <recommendedName>
        <fullName evidence="10">Odorant receptor</fullName>
    </recommendedName>
</protein>
<keyword evidence="3 10" id="KW-0716">Sensory transduction</keyword>
<evidence type="ECO:0000256" key="7">
    <source>
        <dbReference type="ARBA" id="ARBA00023136"/>
    </source>
</evidence>
<dbReference type="OMA" id="VDNSMVN"/>
<dbReference type="PhylomeDB" id="B4MPA8"/>
<feature type="transmembrane region" description="Helical" evidence="10">
    <location>
        <begin position="140"/>
        <end position="164"/>
    </location>
</feature>
<feature type="transmembrane region" description="Helical" evidence="10">
    <location>
        <begin position="283"/>
        <end position="303"/>
    </location>
</feature>
<evidence type="ECO:0000256" key="10">
    <source>
        <dbReference type="RuleBase" id="RU351113"/>
    </source>
</evidence>
<gene>
    <name evidence="11" type="primary">Dwil\GK21676</name>
    <name evidence="11" type="ORF">Dwil_GK21676</name>
</gene>
<dbReference type="Proteomes" id="UP000007798">
    <property type="component" value="Unassembled WGS sequence"/>
</dbReference>
<evidence type="ECO:0000256" key="8">
    <source>
        <dbReference type="ARBA" id="ARBA00023170"/>
    </source>
</evidence>
<sequence>MEKLEEEEHLVRLEDFLNYCWFQKISGLIPFYWARDPTNPRRLINSTQMGFLRLGILSVAYFFFNGFGFLITSYLGVPSNQNPPIFSISLYFNLRGLSLYLKRNHIVRFICALDRESAQNLSEQEELQLKEVYDTYRKRYLIVSTYSHASLVFFCCLPLGFYFLTNEGPDDYITLDQQLLAGWLPFNMRQNHHLYMLCWTYDMLCTVCGISFFISFDMLFYVMQRQLIMHFDTLTRQITAIDARDSLVLDEEDFVFYAKIYRLASRHQHLNDLCGMYNEIFKAALLIGNFVCATSICLHLYLITETTDLFKIFQFLFPTLALLGFTFDLCLRGTQLEEASGRLQTALYNQNWYMGSRKYRKLMILWLQFAQCTQKLDAYGLIQVNIVHFTDLLQLAYRLFTFLKSQ</sequence>
<accession>B4MPA8</accession>
<name>B4MPA8_DROWI</name>
<dbReference type="KEGG" id="dwi:6639961"/>
<feature type="transmembrane region" description="Helical" evidence="10">
    <location>
        <begin position="309"/>
        <end position="331"/>
    </location>
</feature>
<dbReference type="GO" id="GO:0004984">
    <property type="term" value="F:olfactory receptor activity"/>
    <property type="evidence" value="ECO:0007669"/>
    <property type="project" value="InterPro"/>
</dbReference>
<keyword evidence="12" id="KW-1185">Reference proteome</keyword>
<feature type="transmembrane region" description="Helical" evidence="10">
    <location>
        <begin position="54"/>
        <end position="77"/>
    </location>
</feature>
<dbReference type="GO" id="GO:0007165">
    <property type="term" value="P:signal transduction"/>
    <property type="evidence" value="ECO:0007669"/>
    <property type="project" value="UniProtKB-KW"/>
</dbReference>
<proteinExistence type="inferred from homology"/>
<evidence type="ECO:0000256" key="6">
    <source>
        <dbReference type="ARBA" id="ARBA00022989"/>
    </source>
</evidence>
<keyword evidence="9 10" id="KW-0807">Transducer</keyword>
<feature type="transmembrane region" description="Helical" evidence="10">
    <location>
        <begin position="194"/>
        <end position="222"/>
    </location>
</feature>
<dbReference type="InParanoid" id="B4MPA8"/>
<evidence type="ECO:0000313" key="12">
    <source>
        <dbReference type="Proteomes" id="UP000007798"/>
    </source>
</evidence>
<keyword evidence="2" id="KW-1003">Cell membrane</keyword>
<dbReference type="OrthoDB" id="6765072at2759"/>
<dbReference type="InterPro" id="IPR004117">
    <property type="entry name" value="7tm6_olfct_rcpt"/>
</dbReference>
<keyword evidence="5 10" id="KW-0552">Olfaction</keyword>
<evidence type="ECO:0000313" key="11">
    <source>
        <dbReference type="EMBL" id="EDW73947.1"/>
    </source>
</evidence>
<comment type="similarity">
    <text evidence="10">Belongs to the insect chemoreceptor superfamily. Heteromeric odorant receptor channel (TC 1.A.69) family.</text>
</comment>
<comment type="subcellular location">
    <subcellularLocation>
        <location evidence="1 10">Cell membrane</location>
        <topology evidence="1 10">Multi-pass membrane protein</topology>
    </subcellularLocation>
</comment>
<dbReference type="STRING" id="7260.B4MPA8"/>
<keyword evidence="8 10" id="KW-0675">Receptor</keyword>
<evidence type="ECO:0000256" key="1">
    <source>
        <dbReference type="ARBA" id="ARBA00004651"/>
    </source>
</evidence>
<feature type="transmembrane region" description="Helical" evidence="10">
    <location>
        <begin position="83"/>
        <end position="101"/>
    </location>
</feature>
<dbReference type="HOGENOM" id="CLU_687485_0_0_1"/>
<dbReference type="EMBL" id="CH963849">
    <property type="protein sequence ID" value="EDW73947.1"/>
    <property type="molecule type" value="Genomic_DNA"/>
</dbReference>
<dbReference type="PANTHER" id="PTHR21137">
    <property type="entry name" value="ODORANT RECEPTOR"/>
    <property type="match status" value="1"/>
</dbReference>
<evidence type="ECO:0000256" key="2">
    <source>
        <dbReference type="ARBA" id="ARBA00022475"/>
    </source>
</evidence>
<evidence type="ECO:0000256" key="4">
    <source>
        <dbReference type="ARBA" id="ARBA00022692"/>
    </source>
</evidence>
<keyword evidence="4 10" id="KW-0812">Transmembrane</keyword>
<evidence type="ECO:0000256" key="3">
    <source>
        <dbReference type="ARBA" id="ARBA00022606"/>
    </source>
</evidence>
<dbReference type="GO" id="GO:0005549">
    <property type="term" value="F:odorant binding"/>
    <property type="evidence" value="ECO:0007669"/>
    <property type="project" value="InterPro"/>
</dbReference>
<dbReference type="PANTHER" id="PTHR21137:SF35">
    <property type="entry name" value="ODORANT RECEPTOR 19A-RELATED"/>
    <property type="match status" value="1"/>
</dbReference>
<reference evidence="11 12" key="1">
    <citation type="journal article" date="2007" name="Nature">
        <title>Evolution of genes and genomes on the Drosophila phylogeny.</title>
        <authorList>
            <consortium name="Drosophila 12 Genomes Consortium"/>
            <person name="Clark A.G."/>
            <person name="Eisen M.B."/>
            <person name="Smith D.R."/>
            <person name="Bergman C.M."/>
            <person name="Oliver B."/>
            <person name="Markow T.A."/>
            <person name="Kaufman T.C."/>
            <person name="Kellis M."/>
            <person name="Gelbart W."/>
            <person name="Iyer V.N."/>
            <person name="Pollard D.A."/>
            <person name="Sackton T.B."/>
            <person name="Larracuente A.M."/>
            <person name="Singh N.D."/>
            <person name="Abad J.P."/>
            <person name="Abt D.N."/>
            <person name="Adryan B."/>
            <person name="Aguade M."/>
            <person name="Akashi H."/>
            <person name="Anderson W.W."/>
            <person name="Aquadro C.F."/>
            <person name="Ardell D.H."/>
            <person name="Arguello R."/>
            <person name="Artieri C.G."/>
            <person name="Barbash D.A."/>
            <person name="Barker D."/>
            <person name="Barsanti P."/>
            <person name="Batterham P."/>
            <person name="Batzoglou S."/>
            <person name="Begun D."/>
            <person name="Bhutkar A."/>
            <person name="Blanco E."/>
            <person name="Bosak S.A."/>
            <person name="Bradley R.K."/>
            <person name="Brand A.D."/>
            <person name="Brent M.R."/>
            <person name="Brooks A.N."/>
            <person name="Brown R.H."/>
            <person name="Butlin R.K."/>
            <person name="Caggese C."/>
            <person name="Calvi B.R."/>
            <person name="Bernardo de Carvalho A."/>
            <person name="Caspi A."/>
            <person name="Castrezana S."/>
            <person name="Celniker S.E."/>
            <person name="Chang J.L."/>
            <person name="Chapple C."/>
            <person name="Chatterji S."/>
            <person name="Chinwalla A."/>
            <person name="Civetta A."/>
            <person name="Clifton S.W."/>
            <person name="Comeron J.M."/>
            <person name="Costello J.C."/>
            <person name="Coyne J.A."/>
            <person name="Daub J."/>
            <person name="David R.G."/>
            <person name="Delcher A.L."/>
            <person name="Delehaunty K."/>
            <person name="Do C.B."/>
            <person name="Ebling H."/>
            <person name="Edwards K."/>
            <person name="Eickbush T."/>
            <person name="Evans J.D."/>
            <person name="Filipski A."/>
            <person name="Findeiss S."/>
            <person name="Freyhult E."/>
            <person name="Fulton L."/>
            <person name="Fulton R."/>
            <person name="Garcia A.C."/>
            <person name="Gardiner A."/>
            <person name="Garfield D.A."/>
            <person name="Garvin B.E."/>
            <person name="Gibson G."/>
            <person name="Gilbert D."/>
            <person name="Gnerre S."/>
            <person name="Godfrey J."/>
            <person name="Good R."/>
            <person name="Gotea V."/>
            <person name="Gravely B."/>
            <person name="Greenberg A.J."/>
            <person name="Griffiths-Jones S."/>
            <person name="Gross S."/>
            <person name="Guigo R."/>
            <person name="Gustafson E.A."/>
            <person name="Haerty W."/>
            <person name="Hahn M.W."/>
            <person name="Halligan D.L."/>
            <person name="Halpern A.L."/>
            <person name="Halter G.M."/>
            <person name="Han M.V."/>
            <person name="Heger A."/>
            <person name="Hillier L."/>
            <person name="Hinrichs A.S."/>
            <person name="Holmes I."/>
            <person name="Hoskins R.A."/>
            <person name="Hubisz M.J."/>
            <person name="Hultmark D."/>
            <person name="Huntley M.A."/>
            <person name="Jaffe D.B."/>
            <person name="Jagadeeshan S."/>
            <person name="Jeck W.R."/>
            <person name="Johnson J."/>
            <person name="Jones C.D."/>
            <person name="Jordan W.C."/>
            <person name="Karpen G.H."/>
            <person name="Kataoka E."/>
            <person name="Keightley P.D."/>
            <person name="Kheradpour P."/>
            <person name="Kirkness E.F."/>
            <person name="Koerich L.B."/>
            <person name="Kristiansen K."/>
            <person name="Kudrna D."/>
            <person name="Kulathinal R.J."/>
            <person name="Kumar S."/>
            <person name="Kwok R."/>
            <person name="Lander E."/>
            <person name="Langley C.H."/>
            <person name="Lapoint R."/>
            <person name="Lazzaro B.P."/>
            <person name="Lee S.J."/>
            <person name="Levesque L."/>
            <person name="Li R."/>
            <person name="Lin C.F."/>
            <person name="Lin M.F."/>
            <person name="Lindblad-Toh K."/>
            <person name="Llopart A."/>
            <person name="Long M."/>
            <person name="Low L."/>
            <person name="Lozovsky E."/>
            <person name="Lu J."/>
            <person name="Luo M."/>
            <person name="Machado C.A."/>
            <person name="Makalowski W."/>
            <person name="Marzo M."/>
            <person name="Matsuda M."/>
            <person name="Matzkin L."/>
            <person name="McAllister B."/>
            <person name="McBride C.S."/>
            <person name="McKernan B."/>
            <person name="McKernan K."/>
            <person name="Mendez-Lago M."/>
            <person name="Minx P."/>
            <person name="Mollenhauer M.U."/>
            <person name="Montooth K."/>
            <person name="Mount S.M."/>
            <person name="Mu X."/>
            <person name="Myers E."/>
            <person name="Negre B."/>
            <person name="Newfeld S."/>
            <person name="Nielsen R."/>
            <person name="Noor M.A."/>
            <person name="O'Grady P."/>
            <person name="Pachter L."/>
            <person name="Papaceit M."/>
            <person name="Parisi M.J."/>
            <person name="Parisi M."/>
            <person name="Parts L."/>
            <person name="Pedersen J.S."/>
            <person name="Pesole G."/>
            <person name="Phillippy A.M."/>
            <person name="Ponting C.P."/>
            <person name="Pop M."/>
            <person name="Porcelli D."/>
            <person name="Powell J.R."/>
            <person name="Prohaska S."/>
            <person name="Pruitt K."/>
            <person name="Puig M."/>
            <person name="Quesneville H."/>
            <person name="Ram K.R."/>
            <person name="Rand D."/>
            <person name="Rasmussen M.D."/>
            <person name="Reed L.K."/>
            <person name="Reenan R."/>
            <person name="Reily A."/>
            <person name="Remington K.A."/>
            <person name="Rieger T.T."/>
            <person name="Ritchie M.G."/>
            <person name="Robin C."/>
            <person name="Rogers Y.H."/>
            <person name="Rohde C."/>
            <person name="Rozas J."/>
            <person name="Rubenfield M.J."/>
            <person name="Ruiz A."/>
            <person name="Russo S."/>
            <person name="Salzberg S.L."/>
            <person name="Sanchez-Gracia A."/>
            <person name="Saranga D.J."/>
            <person name="Sato H."/>
            <person name="Schaeffer S.W."/>
            <person name="Schatz M.C."/>
            <person name="Schlenke T."/>
            <person name="Schwartz R."/>
            <person name="Segarra C."/>
            <person name="Singh R.S."/>
            <person name="Sirot L."/>
            <person name="Sirota M."/>
            <person name="Sisneros N.B."/>
            <person name="Smith C.D."/>
            <person name="Smith T.F."/>
            <person name="Spieth J."/>
            <person name="Stage D.E."/>
            <person name="Stark A."/>
            <person name="Stephan W."/>
            <person name="Strausberg R.L."/>
            <person name="Strempel S."/>
            <person name="Sturgill D."/>
            <person name="Sutton G."/>
            <person name="Sutton G.G."/>
            <person name="Tao W."/>
            <person name="Teichmann S."/>
            <person name="Tobari Y.N."/>
            <person name="Tomimura Y."/>
            <person name="Tsolas J.M."/>
            <person name="Valente V.L."/>
            <person name="Venter E."/>
            <person name="Venter J.C."/>
            <person name="Vicario S."/>
            <person name="Vieira F.G."/>
            <person name="Vilella A.J."/>
            <person name="Villasante A."/>
            <person name="Walenz B."/>
            <person name="Wang J."/>
            <person name="Wasserman M."/>
            <person name="Watts T."/>
            <person name="Wilson D."/>
            <person name="Wilson R.K."/>
            <person name="Wing R.A."/>
            <person name="Wolfner M.F."/>
            <person name="Wong A."/>
            <person name="Wong G.K."/>
            <person name="Wu C.I."/>
            <person name="Wu G."/>
            <person name="Yamamoto D."/>
            <person name="Yang H.P."/>
            <person name="Yang S.P."/>
            <person name="Yorke J.A."/>
            <person name="Yoshida K."/>
            <person name="Zdobnov E."/>
            <person name="Zhang P."/>
            <person name="Zhang Y."/>
            <person name="Zimin A.V."/>
            <person name="Baldwin J."/>
            <person name="Abdouelleil A."/>
            <person name="Abdulkadir J."/>
            <person name="Abebe A."/>
            <person name="Abera B."/>
            <person name="Abreu J."/>
            <person name="Acer S.C."/>
            <person name="Aftuck L."/>
            <person name="Alexander A."/>
            <person name="An P."/>
            <person name="Anderson E."/>
            <person name="Anderson S."/>
            <person name="Arachi H."/>
            <person name="Azer M."/>
            <person name="Bachantsang P."/>
            <person name="Barry A."/>
            <person name="Bayul T."/>
            <person name="Berlin A."/>
            <person name="Bessette D."/>
            <person name="Bloom T."/>
            <person name="Blye J."/>
            <person name="Boguslavskiy L."/>
            <person name="Bonnet C."/>
            <person name="Boukhgalter B."/>
            <person name="Bourzgui I."/>
            <person name="Brown A."/>
            <person name="Cahill P."/>
            <person name="Channer S."/>
            <person name="Cheshatsang Y."/>
            <person name="Chuda L."/>
            <person name="Citroen M."/>
            <person name="Collymore A."/>
            <person name="Cooke P."/>
            <person name="Costello M."/>
            <person name="D'Aco K."/>
            <person name="Daza R."/>
            <person name="De Haan G."/>
            <person name="DeGray S."/>
            <person name="DeMaso C."/>
            <person name="Dhargay N."/>
            <person name="Dooley K."/>
            <person name="Dooley E."/>
            <person name="Doricent M."/>
            <person name="Dorje P."/>
            <person name="Dorjee K."/>
            <person name="Dupes A."/>
            <person name="Elong R."/>
            <person name="Falk J."/>
            <person name="Farina A."/>
            <person name="Faro S."/>
            <person name="Ferguson D."/>
            <person name="Fisher S."/>
            <person name="Foley C.D."/>
            <person name="Franke A."/>
            <person name="Friedrich D."/>
            <person name="Gadbois L."/>
            <person name="Gearin G."/>
            <person name="Gearin C.R."/>
            <person name="Giannoukos G."/>
            <person name="Goode T."/>
            <person name="Graham J."/>
            <person name="Grandbois E."/>
            <person name="Grewal S."/>
            <person name="Gyaltsen K."/>
            <person name="Hafez N."/>
            <person name="Hagos B."/>
            <person name="Hall J."/>
            <person name="Henson C."/>
            <person name="Hollinger A."/>
            <person name="Honan T."/>
            <person name="Huard M.D."/>
            <person name="Hughes L."/>
            <person name="Hurhula B."/>
            <person name="Husby M.E."/>
            <person name="Kamat A."/>
            <person name="Kanga B."/>
            <person name="Kashin S."/>
            <person name="Khazanovich D."/>
            <person name="Kisner P."/>
            <person name="Lance K."/>
            <person name="Lara M."/>
            <person name="Lee W."/>
            <person name="Lennon N."/>
            <person name="Letendre F."/>
            <person name="LeVine R."/>
            <person name="Lipovsky A."/>
            <person name="Liu X."/>
            <person name="Liu J."/>
            <person name="Liu S."/>
            <person name="Lokyitsang T."/>
            <person name="Lokyitsang Y."/>
            <person name="Lubonja R."/>
            <person name="Lui A."/>
            <person name="MacDonald P."/>
            <person name="Magnisalis V."/>
            <person name="Maru K."/>
            <person name="Matthews C."/>
            <person name="McCusker W."/>
            <person name="McDonough S."/>
            <person name="Mehta T."/>
            <person name="Meldrim J."/>
            <person name="Meneus L."/>
            <person name="Mihai O."/>
            <person name="Mihalev A."/>
            <person name="Mihova T."/>
            <person name="Mittelman R."/>
            <person name="Mlenga V."/>
            <person name="Montmayeur A."/>
            <person name="Mulrain L."/>
            <person name="Navidi A."/>
            <person name="Naylor J."/>
            <person name="Negash T."/>
            <person name="Nguyen T."/>
            <person name="Nguyen N."/>
            <person name="Nicol R."/>
            <person name="Norbu C."/>
            <person name="Norbu N."/>
            <person name="Novod N."/>
            <person name="O'Neill B."/>
            <person name="Osman S."/>
            <person name="Markiewicz E."/>
            <person name="Oyono O.L."/>
            <person name="Patti C."/>
            <person name="Phunkhang P."/>
            <person name="Pierre F."/>
            <person name="Priest M."/>
            <person name="Raghuraman S."/>
            <person name="Rege F."/>
            <person name="Reyes R."/>
            <person name="Rise C."/>
            <person name="Rogov P."/>
            <person name="Ross K."/>
            <person name="Ryan E."/>
            <person name="Settipalli S."/>
            <person name="Shea T."/>
            <person name="Sherpa N."/>
            <person name="Shi L."/>
            <person name="Shih D."/>
            <person name="Sparrow T."/>
            <person name="Spaulding J."/>
            <person name="Stalker J."/>
            <person name="Stange-Thomann N."/>
            <person name="Stavropoulos S."/>
            <person name="Stone C."/>
            <person name="Strader C."/>
            <person name="Tesfaye S."/>
            <person name="Thomson T."/>
            <person name="Thoulutsang Y."/>
            <person name="Thoulutsang D."/>
            <person name="Topham K."/>
            <person name="Topping I."/>
            <person name="Tsamla T."/>
            <person name="Vassiliev H."/>
            <person name="Vo A."/>
            <person name="Wangchuk T."/>
            <person name="Wangdi T."/>
            <person name="Weiand M."/>
            <person name="Wilkinson J."/>
            <person name="Wilson A."/>
            <person name="Yadav S."/>
            <person name="Young G."/>
            <person name="Yu Q."/>
            <person name="Zembek L."/>
            <person name="Zhong D."/>
            <person name="Zimmer A."/>
            <person name="Zwirko Z."/>
            <person name="Jaffe D.B."/>
            <person name="Alvarez P."/>
            <person name="Brockman W."/>
            <person name="Butler J."/>
            <person name="Chin C."/>
            <person name="Gnerre S."/>
            <person name="Grabherr M."/>
            <person name="Kleber M."/>
            <person name="Mauceli E."/>
            <person name="MacCallum I."/>
        </authorList>
    </citation>
    <scope>NUCLEOTIDE SEQUENCE [LARGE SCALE GENOMIC DNA]</scope>
    <source>
        <strain evidence="12">Tucson 14030-0811.24</strain>
    </source>
</reference>
<keyword evidence="6 10" id="KW-1133">Transmembrane helix</keyword>
<dbReference type="FunCoup" id="B4MPA8">
    <property type="interactions" value="4"/>
</dbReference>
<evidence type="ECO:0000256" key="9">
    <source>
        <dbReference type="ARBA" id="ARBA00023224"/>
    </source>
</evidence>
<dbReference type="AlphaFoldDB" id="B4MPA8"/>
<keyword evidence="7 10" id="KW-0472">Membrane</keyword>